<dbReference type="Pfam" id="PF07207">
    <property type="entry name" value="Lir1"/>
    <property type="match status" value="1"/>
</dbReference>
<name>A0A6P4ABU3_ZIZJJ</name>
<dbReference type="Proteomes" id="UP001652623">
    <property type="component" value="Chromosome 9"/>
</dbReference>
<dbReference type="GO" id="GO:0009507">
    <property type="term" value="C:chloroplast"/>
    <property type="evidence" value="ECO:0007669"/>
    <property type="project" value="InterPro"/>
</dbReference>
<organism evidence="1 2">
    <name type="scientific">Ziziphus jujuba</name>
    <name type="common">Chinese jujube</name>
    <name type="synonym">Ziziphus sativa</name>
    <dbReference type="NCBI Taxonomy" id="326968"/>
    <lineage>
        <taxon>Eukaryota</taxon>
        <taxon>Viridiplantae</taxon>
        <taxon>Streptophyta</taxon>
        <taxon>Embryophyta</taxon>
        <taxon>Tracheophyta</taxon>
        <taxon>Spermatophyta</taxon>
        <taxon>Magnoliopsida</taxon>
        <taxon>eudicotyledons</taxon>
        <taxon>Gunneridae</taxon>
        <taxon>Pentapetalae</taxon>
        <taxon>rosids</taxon>
        <taxon>fabids</taxon>
        <taxon>Rosales</taxon>
        <taxon>Rhamnaceae</taxon>
        <taxon>Paliureae</taxon>
        <taxon>Ziziphus</taxon>
    </lineage>
</organism>
<sequence length="139" mass="15131">MQAAISIAPTLIPLTPSSSSKNLSQRSVVPQKLNGSLASRRSSVKAATVTYDNYTVDYSSQISVFPAEACETIGGEACWAGMFPEAKLEQQPQNSAARASEDIDREYLQYTDAKTVFRGEACDDLGGAFCEREYQRGVY</sequence>
<reference evidence="2" key="1">
    <citation type="submission" date="2025-08" db="UniProtKB">
        <authorList>
            <consortium name="RefSeq"/>
        </authorList>
    </citation>
    <scope>IDENTIFICATION</scope>
    <source>
        <tissue evidence="2">Seedling</tissue>
    </source>
</reference>
<dbReference type="InterPro" id="IPR009856">
    <property type="entry name" value="Lir1"/>
</dbReference>
<proteinExistence type="predicted"/>
<gene>
    <name evidence="2" type="primary">LOC107427994</name>
</gene>
<dbReference type="PANTHER" id="PTHR36762:SF6">
    <property type="entry name" value="LIGHT-REGULATED PROTEIN"/>
    <property type="match status" value="1"/>
</dbReference>
<dbReference type="GeneID" id="107427994"/>
<protein>
    <submittedName>
        <fullName evidence="2">Light-regulated protein 1, chloroplastic</fullName>
    </submittedName>
</protein>
<evidence type="ECO:0000313" key="1">
    <source>
        <dbReference type="Proteomes" id="UP001652623"/>
    </source>
</evidence>
<dbReference type="PANTHER" id="PTHR36762">
    <property type="entry name" value="LIGHT-REGULATED PROTEIN 1, CHLOROPLASTIC"/>
    <property type="match status" value="1"/>
</dbReference>
<evidence type="ECO:0000313" key="2">
    <source>
        <dbReference type="RefSeq" id="XP_015893906.3"/>
    </source>
</evidence>
<dbReference type="AlphaFoldDB" id="A0A6P4ABU3"/>
<dbReference type="KEGG" id="zju:107427994"/>
<accession>A0A6P4ABU3</accession>
<dbReference type="FunCoup" id="A0A6P4ABU3">
    <property type="interactions" value="754"/>
</dbReference>
<keyword evidence="1" id="KW-1185">Reference proteome</keyword>
<dbReference type="RefSeq" id="XP_015893906.3">
    <property type="nucleotide sequence ID" value="XM_016038420.4"/>
</dbReference>
<dbReference type="InParanoid" id="A0A6P4ABU3"/>